<accession>A0A6G8IKA0</accession>
<reference evidence="7 8" key="1">
    <citation type="submission" date="2020-03" db="EMBL/GenBank/DDBJ databases">
        <title>Hydrogenophaga sp. nov. isolated from cyanobacterial mat.</title>
        <authorList>
            <person name="Thorat V."/>
            <person name="Kirdat K."/>
            <person name="Tiwarekar B."/>
            <person name="Costa E.D."/>
            <person name="Yadav A."/>
        </authorList>
    </citation>
    <scope>NUCLEOTIDE SEQUENCE [LARGE SCALE GENOMIC DNA]</scope>
    <source>
        <strain evidence="7 8">BA0156</strain>
    </source>
</reference>
<protein>
    <submittedName>
        <fullName evidence="7">Oxidoreductase</fullName>
    </submittedName>
</protein>
<dbReference type="SUPFAM" id="SSF55424">
    <property type="entry name" value="FAD/NAD-linked reductases, dimerisation (C-terminal) domain"/>
    <property type="match status" value="1"/>
</dbReference>
<organism evidence="7 8">
    <name type="scientific">Hydrogenophaga crocea</name>
    <dbReference type="NCBI Taxonomy" id="2716225"/>
    <lineage>
        <taxon>Bacteria</taxon>
        <taxon>Pseudomonadati</taxon>
        <taxon>Pseudomonadota</taxon>
        <taxon>Betaproteobacteria</taxon>
        <taxon>Burkholderiales</taxon>
        <taxon>Comamonadaceae</taxon>
        <taxon>Hydrogenophaga</taxon>
    </lineage>
</organism>
<evidence type="ECO:0000256" key="4">
    <source>
        <dbReference type="ARBA" id="ARBA00023002"/>
    </source>
</evidence>
<dbReference type="Gene3D" id="3.50.50.60">
    <property type="entry name" value="FAD/NAD(P)-binding domain"/>
    <property type="match status" value="2"/>
</dbReference>
<dbReference type="PANTHER" id="PTHR43557">
    <property type="entry name" value="APOPTOSIS-INDUCING FACTOR 1"/>
    <property type="match status" value="1"/>
</dbReference>
<evidence type="ECO:0000256" key="1">
    <source>
        <dbReference type="ARBA" id="ARBA00001974"/>
    </source>
</evidence>
<keyword evidence="3" id="KW-0274">FAD</keyword>
<dbReference type="Pfam" id="PF14759">
    <property type="entry name" value="Reductase_C"/>
    <property type="match status" value="1"/>
</dbReference>
<dbReference type="InterPro" id="IPR028202">
    <property type="entry name" value="Reductase_C"/>
</dbReference>
<evidence type="ECO:0000256" key="2">
    <source>
        <dbReference type="ARBA" id="ARBA00022630"/>
    </source>
</evidence>
<sequence length="396" mass="42393">MASRIVIVGTGQGGFQLAASLREAGHEGPITMVGDEPGLPYQRPPLSKAFLKGTVTAEGLLLRPAALYERLRLEVLSPVRVEAIDRAAHCARLSNGQTLPYDHLVLATGARVRWPDVPGASLKGLFGLRTLADAQALRERIGQAQRIAVVGAGFIGLELAAVARALGREIDVIEAAERPLQRALSTRMAQYLIDWHVSQGARLHFGARLAGFEGGHGDDGQVQAVQLVHGERIAADLVVIAIGVTPNDQLARDAGLATDNGIAVDEQLLTADPAISALGDCANFPWRGERVRIESVQAAVDQARHIATRLRSCTGAAGAPYDKLPWFWSEQGACRLQIAGLARPDDEARIDGDPDSDRFSVQRWRDGQLVAVESLNDPSAHMRARKALTEATLALA</sequence>
<dbReference type="SUPFAM" id="SSF51905">
    <property type="entry name" value="FAD/NAD(P)-binding domain"/>
    <property type="match status" value="2"/>
</dbReference>
<dbReference type="InterPro" id="IPR023753">
    <property type="entry name" value="FAD/NAD-binding_dom"/>
</dbReference>
<evidence type="ECO:0000313" key="7">
    <source>
        <dbReference type="EMBL" id="QIM53456.1"/>
    </source>
</evidence>
<keyword evidence="8" id="KW-1185">Reference proteome</keyword>
<dbReference type="PRINTS" id="PR00411">
    <property type="entry name" value="PNDRDTASEI"/>
</dbReference>
<dbReference type="InterPro" id="IPR016156">
    <property type="entry name" value="FAD/NAD-linked_Rdtase_dimer_sf"/>
</dbReference>
<evidence type="ECO:0000259" key="5">
    <source>
        <dbReference type="Pfam" id="PF07992"/>
    </source>
</evidence>
<dbReference type="Gene3D" id="3.30.390.30">
    <property type="match status" value="1"/>
</dbReference>
<proteinExistence type="predicted"/>
<evidence type="ECO:0000256" key="3">
    <source>
        <dbReference type="ARBA" id="ARBA00022827"/>
    </source>
</evidence>
<dbReference type="Proteomes" id="UP000503162">
    <property type="component" value="Chromosome"/>
</dbReference>
<feature type="domain" description="Reductase C-terminal" evidence="6">
    <location>
        <begin position="326"/>
        <end position="391"/>
    </location>
</feature>
<dbReference type="Pfam" id="PF07992">
    <property type="entry name" value="Pyr_redox_2"/>
    <property type="match status" value="1"/>
</dbReference>
<dbReference type="GO" id="GO:0016651">
    <property type="term" value="F:oxidoreductase activity, acting on NAD(P)H"/>
    <property type="evidence" value="ECO:0007669"/>
    <property type="project" value="TreeGrafter"/>
</dbReference>
<keyword evidence="2" id="KW-0285">Flavoprotein</keyword>
<name>A0A6G8IKA0_9BURK</name>
<comment type="cofactor">
    <cofactor evidence="1">
        <name>FAD</name>
        <dbReference type="ChEBI" id="CHEBI:57692"/>
    </cofactor>
</comment>
<gene>
    <name evidence="7" type="ORF">G9Q37_15460</name>
</gene>
<keyword evidence="4" id="KW-0560">Oxidoreductase</keyword>
<dbReference type="InterPro" id="IPR036188">
    <property type="entry name" value="FAD/NAD-bd_sf"/>
</dbReference>
<feature type="domain" description="FAD/NAD(P)-binding" evidence="5">
    <location>
        <begin position="4"/>
        <end position="303"/>
    </location>
</feature>
<dbReference type="InterPro" id="IPR050446">
    <property type="entry name" value="FAD-oxidoreductase/Apoptosis"/>
</dbReference>
<evidence type="ECO:0000259" key="6">
    <source>
        <dbReference type="Pfam" id="PF14759"/>
    </source>
</evidence>
<dbReference type="GO" id="GO:0005737">
    <property type="term" value="C:cytoplasm"/>
    <property type="evidence" value="ECO:0007669"/>
    <property type="project" value="TreeGrafter"/>
</dbReference>
<dbReference type="KEGG" id="hcz:G9Q37_15460"/>
<dbReference type="PANTHER" id="PTHR43557:SF2">
    <property type="entry name" value="RIESKE DOMAIN-CONTAINING PROTEIN-RELATED"/>
    <property type="match status" value="1"/>
</dbReference>
<dbReference type="AlphaFoldDB" id="A0A6G8IKA0"/>
<dbReference type="RefSeq" id="WP_166228539.1">
    <property type="nucleotide sequence ID" value="NZ_CP049989.1"/>
</dbReference>
<dbReference type="EMBL" id="CP049989">
    <property type="protein sequence ID" value="QIM53456.1"/>
    <property type="molecule type" value="Genomic_DNA"/>
</dbReference>
<dbReference type="PRINTS" id="PR00368">
    <property type="entry name" value="FADPNR"/>
</dbReference>
<evidence type="ECO:0000313" key="8">
    <source>
        <dbReference type="Proteomes" id="UP000503162"/>
    </source>
</evidence>